<sequence length="263" mass="28017">MQRSPQRPLKEARQRRRRGRCYKYSMQVCPNGSRRRHDHPAVPVTPDEVAAAVRAAVAAGAGDVHLHPKDEDGADTLDPVHVAAVVTAVREAVPGIPVGVTTGAWAAPDPAERAALVRAWTVLPDHASVNWHEDGAERVAEALLERGVGIEAGIFSGTEAAERFLRWPHAGRVLRVLAEVTETDPAAAPQTAKVLLHALGTGHGRPVLLHGEEGGTWPVLRLAARLGLDTRIGLEDVLVLPDGAPAKDNTVLVETARDLIAAT</sequence>
<dbReference type="InterPro" id="IPR008567">
    <property type="entry name" value="BKACE"/>
</dbReference>
<dbReference type="SUPFAM" id="SSF51395">
    <property type="entry name" value="FMN-linked oxidoreductases"/>
    <property type="match status" value="1"/>
</dbReference>
<evidence type="ECO:0000313" key="1">
    <source>
        <dbReference type="EMBL" id="MFD0686733.1"/>
    </source>
</evidence>
<keyword evidence="2" id="KW-1185">Reference proteome</keyword>
<protein>
    <submittedName>
        <fullName evidence="1">3-keto-5-aminohexanoate cleavage protein</fullName>
    </submittedName>
</protein>
<comment type="caution">
    <text evidence="1">The sequence shown here is derived from an EMBL/GenBank/DDBJ whole genome shotgun (WGS) entry which is preliminary data.</text>
</comment>
<dbReference type="RefSeq" id="WP_306440660.1">
    <property type="nucleotide sequence ID" value="NZ_CAACUY010000039.1"/>
</dbReference>
<dbReference type="Pfam" id="PF05853">
    <property type="entry name" value="BKACE"/>
    <property type="match status" value="1"/>
</dbReference>
<reference evidence="2" key="1">
    <citation type="journal article" date="2019" name="Int. J. Syst. Evol. Microbiol.">
        <title>The Global Catalogue of Microorganisms (GCM) 10K type strain sequencing project: providing services to taxonomists for standard genome sequencing and annotation.</title>
        <authorList>
            <consortium name="The Broad Institute Genomics Platform"/>
            <consortium name="The Broad Institute Genome Sequencing Center for Infectious Disease"/>
            <person name="Wu L."/>
            <person name="Ma J."/>
        </authorList>
    </citation>
    <scope>NUCLEOTIDE SEQUENCE [LARGE SCALE GENOMIC DNA]</scope>
    <source>
        <strain evidence="2">JCM 9371</strain>
    </source>
</reference>
<dbReference type="Gene3D" id="3.20.20.70">
    <property type="entry name" value="Aldolase class I"/>
    <property type="match status" value="1"/>
</dbReference>
<organism evidence="1 2">
    <name type="scientific">Actinomadura fibrosa</name>
    <dbReference type="NCBI Taxonomy" id="111802"/>
    <lineage>
        <taxon>Bacteria</taxon>
        <taxon>Bacillati</taxon>
        <taxon>Actinomycetota</taxon>
        <taxon>Actinomycetes</taxon>
        <taxon>Streptosporangiales</taxon>
        <taxon>Thermomonosporaceae</taxon>
        <taxon>Actinomadura</taxon>
    </lineage>
</organism>
<proteinExistence type="predicted"/>
<dbReference type="Proteomes" id="UP001597063">
    <property type="component" value="Unassembled WGS sequence"/>
</dbReference>
<dbReference type="PANTHER" id="PTHR37418">
    <property type="entry name" value="3-KETO-5-AMINOHEXANOATE CLEAVAGE ENZYME-RELATED"/>
    <property type="match status" value="1"/>
</dbReference>
<dbReference type="InterPro" id="IPR013785">
    <property type="entry name" value="Aldolase_TIM"/>
</dbReference>
<dbReference type="PANTHER" id="PTHR37418:SF1">
    <property type="entry name" value="3-KETO-5-AMINOHEXANOATE CLEAVAGE PROTEIN"/>
    <property type="match status" value="1"/>
</dbReference>
<gene>
    <name evidence="1" type="ORF">ACFQZM_19700</name>
</gene>
<accession>A0ABW2XJP5</accession>
<name>A0ABW2XJP5_9ACTN</name>
<dbReference type="EMBL" id="JBHTGP010000011">
    <property type="protein sequence ID" value="MFD0686733.1"/>
    <property type="molecule type" value="Genomic_DNA"/>
</dbReference>
<evidence type="ECO:0000313" key="2">
    <source>
        <dbReference type="Proteomes" id="UP001597063"/>
    </source>
</evidence>